<name>S5T873_9GAMM</name>
<gene>
    <name evidence="2" type="ORF">CYCME_1461</name>
</gene>
<feature type="transmembrane region" description="Helical" evidence="1">
    <location>
        <begin position="238"/>
        <end position="266"/>
    </location>
</feature>
<dbReference type="KEGG" id="cza:CYCME_1461"/>
<keyword evidence="1" id="KW-0812">Transmembrane</keyword>
<reference evidence="2 3" key="1">
    <citation type="submission" date="2013-05" db="EMBL/GenBank/DDBJ databases">
        <title>Between feast and famine: a lifestyle of most important marine PAH-degrading bacterium Cycloclasticus sp. 7ME.</title>
        <authorList>
            <person name="Yakimov M.M."/>
            <person name="Messina E."/>
            <person name="Genovese M."/>
            <person name="Denaro R."/>
            <person name="Crisafi F."/>
            <person name="Russo D."/>
            <person name="Cappello S."/>
            <person name="Santisi S."/>
            <person name="Smedile F."/>
            <person name="Golyshina O.V."/>
            <person name="Tran H."/>
            <person name="Pieper D.H."/>
            <person name="Golyshin P.N."/>
            <person name="Giuliano L."/>
        </authorList>
    </citation>
    <scope>NUCLEOTIDE SEQUENCE [LARGE SCALE GENOMIC DNA]</scope>
    <source>
        <strain evidence="2 3">78-ME</strain>
    </source>
</reference>
<reference evidence="3" key="2">
    <citation type="journal article" date="2016" name="Environ. Microbiol. Rep.">
        <title>Analysis of defence systems and a conjugative IncP-1 plasmid in the marine polyaromatic hydrocarbons-degrading bacterium Cycloclasticus sp. 78-ME.</title>
        <authorList>
            <person name="Yakimov M.M."/>
            <person name="Crisafi F."/>
            <person name="Messina E."/>
            <person name="Smedile F."/>
            <person name="Lopatina A."/>
            <person name="Denaro R."/>
            <person name="Pieper D.H."/>
            <person name="Golyshin P.N."/>
            <person name="Giuliano L."/>
        </authorList>
    </citation>
    <scope>NUCLEOTIDE SEQUENCE [LARGE SCALE GENOMIC DNA]</scope>
    <source>
        <strain evidence="3">78-ME</strain>
    </source>
</reference>
<keyword evidence="1" id="KW-1133">Transmembrane helix</keyword>
<feature type="transmembrane region" description="Helical" evidence="1">
    <location>
        <begin position="278"/>
        <end position="295"/>
    </location>
</feature>
<dbReference type="AlphaFoldDB" id="S5T873"/>
<dbReference type="HOGENOM" id="CLU_586233_0_0_6"/>
<feature type="transmembrane region" description="Helical" evidence="1">
    <location>
        <begin position="6"/>
        <end position="21"/>
    </location>
</feature>
<evidence type="ECO:0008006" key="4">
    <source>
        <dbReference type="Google" id="ProtNLM"/>
    </source>
</evidence>
<evidence type="ECO:0000313" key="3">
    <source>
        <dbReference type="Proteomes" id="UP000015380"/>
    </source>
</evidence>
<dbReference type="RefSeq" id="WP_020932627.1">
    <property type="nucleotide sequence ID" value="NC_021917.1"/>
</dbReference>
<dbReference type="EMBL" id="CP005996">
    <property type="protein sequence ID" value="AGS39789.1"/>
    <property type="molecule type" value="Genomic_DNA"/>
</dbReference>
<proteinExistence type="predicted"/>
<dbReference type="PATRIC" id="fig|1198232.3.peg.1446"/>
<keyword evidence="3" id="KW-1185">Reference proteome</keyword>
<evidence type="ECO:0000256" key="1">
    <source>
        <dbReference type="SAM" id="Phobius"/>
    </source>
</evidence>
<sequence>MGNGFAYGVLAIWPLIAIYLYRVKSIQIATLWTILGGFMFLAVKTEVDLPMIPPLGKHTVPVVSALLGVWFVKNKRISFFKGLGKIKYLVILFVSVPFITAGLNGEAIVIGGRFFRGLSYYDGLSAVINQCLLVIPFFIGRAFFRTYDDQLIMFKVLLVAGLLYSLPMLYEVRMSPQLHRLAYDYFPHSFLQQKRFGGFRPVVFMGHGLLVSFFAFVVLTSAVTLWKNRVRVQNLSPAILSYFFVVVLILCKSVASIFYGLFAFIAIKRTSFRTQYRVAIFLVILAMLYPTMSILKAFPHQALIDVATSIDSGRAESLQFRFDNETTLLEHGREKFFFGWGGWGRNRLHDENTGKDISVTDGRWIITFGQFGIMGFIAEFGLLAVTVFRAYEASKLLKHESEKILHASHALLVAIIMIDQLPNASLAPWLWLVVGILLGRSEEIISKDKDKLVTLQTK</sequence>
<accession>S5T873</accession>
<protein>
    <recommendedName>
        <fullName evidence="4">O-antigen polymerase</fullName>
    </recommendedName>
</protein>
<feature type="transmembrane region" description="Helical" evidence="1">
    <location>
        <begin position="204"/>
        <end position="226"/>
    </location>
</feature>
<feature type="transmembrane region" description="Helical" evidence="1">
    <location>
        <begin position="151"/>
        <end position="170"/>
    </location>
</feature>
<dbReference type="eggNOG" id="COG3307">
    <property type="taxonomic scope" value="Bacteria"/>
</dbReference>
<feature type="transmembrane region" description="Helical" evidence="1">
    <location>
        <begin position="26"/>
        <end position="43"/>
    </location>
</feature>
<feature type="transmembrane region" description="Helical" evidence="1">
    <location>
        <begin position="371"/>
        <end position="391"/>
    </location>
</feature>
<feature type="transmembrane region" description="Helical" evidence="1">
    <location>
        <begin position="55"/>
        <end position="74"/>
    </location>
</feature>
<dbReference type="Proteomes" id="UP000015380">
    <property type="component" value="Chromosome"/>
</dbReference>
<organism evidence="2 3">
    <name type="scientific">Cycloclasticus zancles 78-ME</name>
    <dbReference type="NCBI Taxonomy" id="1198232"/>
    <lineage>
        <taxon>Bacteria</taxon>
        <taxon>Pseudomonadati</taxon>
        <taxon>Pseudomonadota</taxon>
        <taxon>Gammaproteobacteria</taxon>
        <taxon>Thiotrichales</taxon>
        <taxon>Piscirickettsiaceae</taxon>
        <taxon>Cycloclasticus</taxon>
    </lineage>
</organism>
<evidence type="ECO:0000313" key="2">
    <source>
        <dbReference type="EMBL" id="AGS39789.1"/>
    </source>
</evidence>
<feature type="transmembrane region" description="Helical" evidence="1">
    <location>
        <begin position="86"/>
        <end position="103"/>
    </location>
</feature>
<feature type="transmembrane region" description="Helical" evidence="1">
    <location>
        <begin position="123"/>
        <end position="144"/>
    </location>
</feature>
<keyword evidence="1" id="KW-0472">Membrane</keyword>